<dbReference type="Proteomes" id="UP001215231">
    <property type="component" value="Chromosome"/>
</dbReference>
<dbReference type="Pfam" id="PF13618">
    <property type="entry name" value="Gluconate_2-dh3"/>
    <property type="match status" value="1"/>
</dbReference>
<evidence type="ECO:0000313" key="1">
    <source>
        <dbReference type="EMBL" id="WDE10288.1"/>
    </source>
</evidence>
<dbReference type="PROSITE" id="PS51318">
    <property type="entry name" value="TAT"/>
    <property type="match status" value="1"/>
</dbReference>
<gene>
    <name evidence="1" type="ORF">H3N35_18675</name>
</gene>
<dbReference type="RefSeq" id="WP_274050319.1">
    <property type="nucleotide sequence ID" value="NZ_CP059693.1"/>
</dbReference>
<evidence type="ECO:0000313" key="2">
    <source>
        <dbReference type="Proteomes" id="UP001215231"/>
    </source>
</evidence>
<proteinExistence type="predicted"/>
<organism evidence="1 2">
    <name type="scientific">Thalassomonas haliotis</name>
    <dbReference type="NCBI Taxonomy" id="485448"/>
    <lineage>
        <taxon>Bacteria</taxon>
        <taxon>Pseudomonadati</taxon>
        <taxon>Pseudomonadota</taxon>
        <taxon>Gammaproteobacteria</taxon>
        <taxon>Alteromonadales</taxon>
        <taxon>Colwelliaceae</taxon>
        <taxon>Thalassomonas</taxon>
    </lineage>
</organism>
<protein>
    <submittedName>
        <fullName evidence="1">Gluconate 2-dehydrogenase subunit 3 family protein</fullName>
    </submittedName>
</protein>
<reference evidence="1 2" key="1">
    <citation type="journal article" date="2022" name="Mar. Drugs">
        <title>Bioassay-Guided Fractionation Leads to the Detection of Cholic Acid Generated by the Rare Thalassomonas sp.</title>
        <authorList>
            <person name="Pheiffer F."/>
            <person name="Schneider Y.K."/>
            <person name="Hansen E.H."/>
            <person name="Andersen J.H."/>
            <person name="Isaksson J."/>
            <person name="Busche T."/>
            <person name="R C."/>
            <person name="Kalinowski J."/>
            <person name="Zyl L.V."/>
            <person name="Trindade M."/>
        </authorList>
    </citation>
    <scope>NUCLEOTIDE SEQUENCE [LARGE SCALE GENOMIC DNA]</scope>
    <source>
        <strain evidence="1 2">A5K-61T</strain>
    </source>
</reference>
<accession>A0ABY7V9N5</accession>
<sequence length="209" mass="23278">MIMKAEQQPQVPKNKTRRDFIRQLTLTLGSATAAGLVAGSGLSVALAYSAKPEIKNKPGLIFTRVQLNLLARVCDTILPRTDTPSGSELDCHGFADHQLFHCFQQKQQQQCCDILDTIAKQSRQTYRQEFEQLPQQEQTALLLDIEKSAGFTSKDKTQFKFLKALLVFGYFTSEAGATQVLNYQAIPGGYLGSIPYDENSKAWGSLAYY</sequence>
<dbReference type="EMBL" id="CP059693">
    <property type="protein sequence ID" value="WDE10288.1"/>
    <property type="molecule type" value="Genomic_DNA"/>
</dbReference>
<keyword evidence="2" id="KW-1185">Reference proteome</keyword>
<dbReference type="InterPro" id="IPR006311">
    <property type="entry name" value="TAT_signal"/>
</dbReference>
<name>A0ABY7V9N5_9GAMM</name>
<dbReference type="InterPro" id="IPR027056">
    <property type="entry name" value="Gluconate_2DH_su3"/>
</dbReference>